<evidence type="ECO:0000313" key="2">
    <source>
        <dbReference type="Proteomes" id="UP001151760"/>
    </source>
</evidence>
<reference evidence="1" key="1">
    <citation type="journal article" date="2022" name="Int. J. Mol. Sci.">
        <title>Draft Genome of Tanacetum Coccineum: Genomic Comparison of Closely Related Tanacetum-Family Plants.</title>
        <authorList>
            <person name="Yamashiro T."/>
            <person name="Shiraishi A."/>
            <person name="Nakayama K."/>
            <person name="Satake H."/>
        </authorList>
    </citation>
    <scope>NUCLEOTIDE SEQUENCE</scope>
</reference>
<gene>
    <name evidence="1" type="ORF">Tco_0728494</name>
</gene>
<accession>A0ABQ4YLA1</accession>
<dbReference type="EMBL" id="BQNB010010538">
    <property type="protein sequence ID" value="GJS78613.1"/>
    <property type="molecule type" value="Genomic_DNA"/>
</dbReference>
<dbReference type="Proteomes" id="UP001151760">
    <property type="component" value="Unassembled WGS sequence"/>
</dbReference>
<keyword evidence="2" id="KW-1185">Reference proteome</keyword>
<sequence>MIKVQKFCQRCKRVGLKQIAQQNGDSWKDLLLEKNLLGIGLVMSYDRVVHWSAGINDEKKTHGLRFLVEDYMQQESS</sequence>
<proteinExistence type="predicted"/>
<evidence type="ECO:0000313" key="1">
    <source>
        <dbReference type="EMBL" id="GJS78613.1"/>
    </source>
</evidence>
<comment type="caution">
    <text evidence="1">The sequence shown here is derived from an EMBL/GenBank/DDBJ whole genome shotgun (WGS) entry which is preliminary data.</text>
</comment>
<reference evidence="1" key="2">
    <citation type="submission" date="2022-01" db="EMBL/GenBank/DDBJ databases">
        <authorList>
            <person name="Yamashiro T."/>
            <person name="Shiraishi A."/>
            <person name="Satake H."/>
            <person name="Nakayama K."/>
        </authorList>
    </citation>
    <scope>NUCLEOTIDE SEQUENCE</scope>
</reference>
<organism evidence="1 2">
    <name type="scientific">Tanacetum coccineum</name>
    <dbReference type="NCBI Taxonomy" id="301880"/>
    <lineage>
        <taxon>Eukaryota</taxon>
        <taxon>Viridiplantae</taxon>
        <taxon>Streptophyta</taxon>
        <taxon>Embryophyta</taxon>
        <taxon>Tracheophyta</taxon>
        <taxon>Spermatophyta</taxon>
        <taxon>Magnoliopsida</taxon>
        <taxon>eudicotyledons</taxon>
        <taxon>Gunneridae</taxon>
        <taxon>Pentapetalae</taxon>
        <taxon>asterids</taxon>
        <taxon>campanulids</taxon>
        <taxon>Asterales</taxon>
        <taxon>Asteraceae</taxon>
        <taxon>Asteroideae</taxon>
        <taxon>Anthemideae</taxon>
        <taxon>Anthemidinae</taxon>
        <taxon>Tanacetum</taxon>
    </lineage>
</organism>
<protein>
    <submittedName>
        <fullName evidence="1">Uncharacterized protein</fullName>
    </submittedName>
</protein>
<name>A0ABQ4YLA1_9ASTR</name>